<keyword evidence="3" id="KW-1185">Reference proteome</keyword>
<accession>B9L520</accession>
<dbReference type="HOGENOM" id="CLU_2332726_0_0_0"/>
<feature type="region of interest" description="Disordered" evidence="1">
    <location>
        <begin position="75"/>
        <end position="98"/>
    </location>
</feature>
<dbReference type="Proteomes" id="UP000000447">
    <property type="component" value="Plasmid unnamed"/>
</dbReference>
<dbReference type="AlphaFoldDB" id="B9L520"/>
<geneLocation type="plasmid" evidence="3">
    <name>Tros</name>
</geneLocation>
<protein>
    <submittedName>
        <fullName evidence="2">Uncharacterized protein</fullName>
    </submittedName>
</protein>
<reference evidence="2 3" key="1">
    <citation type="journal article" date="2009" name="PLoS ONE">
        <title>Complete genome sequence of the aerobic CO-oxidizing thermophile Thermomicrobium roseum.</title>
        <authorList>
            <person name="Wu D."/>
            <person name="Raymond J."/>
            <person name="Wu M."/>
            <person name="Chatterji S."/>
            <person name="Ren Q."/>
            <person name="Graham J.E."/>
            <person name="Bryant D.A."/>
            <person name="Robb F."/>
            <person name="Colman A."/>
            <person name="Tallon L.J."/>
            <person name="Badger J.H."/>
            <person name="Madupu R."/>
            <person name="Ward N.L."/>
            <person name="Eisen J.A."/>
        </authorList>
    </citation>
    <scope>NUCLEOTIDE SEQUENCE [LARGE SCALE GENOMIC DNA]</scope>
    <source>
        <strain evidence="3">ATCC 27502 / DSM 5159 / P-2</strain>
        <plasmid evidence="2">unnamed</plasmid>
    </source>
</reference>
<dbReference type="EMBL" id="CP001276">
    <property type="protein sequence ID" value="ACM06875.1"/>
    <property type="molecule type" value="Genomic_DNA"/>
</dbReference>
<sequence length="98" mass="11615">MSVRRRADSHRESRVRPEGGWFSVYAAREAELRQKLANLVRKLARDWPRPRDVTVRDCASACWYRLARQQWAIRGDGRSASWAHRRRRDDTLRGPADR</sequence>
<feature type="compositionally biased region" description="Basic and acidic residues" evidence="1">
    <location>
        <begin position="88"/>
        <end position="98"/>
    </location>
</feature>
<proteinExistence type="predicted"/>
<gene>
    <name evidence="2" type="ordered locus">trd_A0884</name>
</gene>
<evidence type="ECO:0000313" key="3">
    <source>
        <dbReference type="Proteomes" id="UP000000447"/>
    </source>
</evidence>
<keyword evidence="2" id="KW-0614">Plasmid</keyword>
<evidence type="ECO:0000256" key="1">
    <source>
        <dbReference type="SAM" id="MobiDB-lite"/>
    </source>
</evidence>
<organism evidence="2 3">
    <name type="scientific">Thermomicrobium roseum (strain ATCC 27502 / DSM 5159 / P-2)</name>
    <dbReference type="NCBI Taxonomy" id="309801"/>
    <lineage>
        <taxon>Bacteria</taxon>
        <taxon>Pseudomonadati</taxon>
        <taxon>Thermomicrobiota</taxon>
        <taxon>Thermomicrobia</taxon>
        <taxon>Thermomicrobiales</taxon>
        <taxon>Thermomicrobiaceae</taxon>
        <taxon>Thermomicrobium</taxon>
    </lineage>
</organism>
<name>B9L520_THERP</name>
<evidence type="ECO:0000313" key="2">
    <source>
        <dbReference type="EMBL" id="ACM06875.1"/>
    </source>
</evidence>
<dbReference type="KEGG" id="tro:trd_A0884"/>